<name>A0A8T0UW03_PANVG</name>
<dbReference type="Proteomes" id="UP000823388">
    <property type="component" value="Chromosome 3K"/>
</dbReference>
<gene>
    <name evidence="1" type="ORF">PVAP13_3KG120354</name>
</gene>
<reference evidence="1" key="1">
    <citation type="submission" date="2020-05" db="EMBL/GenBank/DDBJ databases">
        <title>WGS assembly of Panicum virgatum.</title>
        <authorList>
            <person name="Lovell J.T."/>
            <person name="Jenkins J."/>
            <person name="Shu S."/>
            <person name="Juenger T.E."/>
            <person name="Schmutz J."/>
        </authorList>
    </citation>
    <scope>NUCLEOTIDE SEQUENCE</scope>
    <source>
        <strain evidence="1">AP13</strain>
    </source>
</reference>
<proteinExistence type="predicted"/>
<protein>
    <submittedName>
        <fullName evidence="1">Uncharacterized protein</fullName>
    </submittedName>
</protein>
<organism evidence="1 2">
    <name type="scientific">Panicum virgatum</name>
    <name type="common">Blackwell switchgrass</name>
    <dbReference type="NCBI Taxonomy" id="38727"/>
    <lineage>
        <taxon>Eukaryota</taxon>
        <taxon>Viridiplantae</taxon>
        <taxon>Streptophyta</taxon>
        <taxon>Embryophyta</taxon>
        <taxon>Tracheophyta</taxon>
        <taxon>Spermatophyta</taxon>
        <taxon>Magnoliopsida</taxon>
        <taxon>Liliopsida</taxon>
        <taxon>Poales</taxon>
        <taxon>Poaceae</taxon>
        <taxon>PACMAD clade</taxon>
        <taxon>Panicoideae</taxon>
        <taxon>Panicodae</taxon>
        <taxon>Paniceae</taxon>
        <taxon>Panicinae</taxon>
        <taxon>Panicum</taxon>
        <taxon>Panicum sect. Hiantes</taxon>
    </lineage>
</organism>
<dbReference type="AlphaFoldDB" id="A0A8T0UW03"/>
<keyword evidence="2" id="KW-1185">Reference proteome</keyword>
<accession>A0A8T0UW03</accession>
<evidence type="ECO:0000313" key="1">
    <source>
        <dbReference type="EMBL" id="KAG2624289.1"/>
    </source>
</evidence>
<dbReference type="EMBL" id="CM029041">
    <property type="protein sequence ID" value="KAG2624289.1"/>
    <property type="molecule type" value="Genomic_DNA"/>
</dbReference>
<sequence length="130" mass="14266">MLSSVDQLLCGQFDHGTASPRIASRRLPATTNTVETGDGGNNDLICSPYVHLFICLVPVAGTPMYHLRRVVSTVAFEISCKFAWADEAVYLMGTEGRASYVWARGVTDSLGLVRVILDPYEVIYSKTHVK</sequence>
<evidence type="ECO:0000313" key="2">
    <source>
        <dbReference type="Proteomes" id="UP000823388"/>
    </source>
</evidence>
<comment type="caution">
    <text evidence="1">The sequence shown here is derived from an EMBL/GenBank/DDBJ whole genome shotgun (WGS) entry which is preliminary data.</text>
</comment>